<protein>
    <submittedName>
        <fullName evidence="10">Vesicle coat component</fullName>
    </submittedName>
</protein>
<proteinExistence type="inferred from homology"/>
<evidence type="ECO:0000256" key="7">
    <source>
        <dbReference type="RuleBase" id="RU003827"/>
    </source>
</evidence>
<keyword evidence="4 8" id="KW-0732">Signal</keyword>
<dbReference type="GeneID" id="89975754"/>
<comment type="caution">
    <text evidence="10">The sequence shown here is derived from an EMBL/GenBank/DDBJ whole genome shotgun (WGS) entry which is preliminary data.</text>
</comment>
<keyword evidence="5" id="KW-1133">Transmembrane helix</keyword>
<name>A0AAV9NP93_9EURO</name>
<gene>
    <name evidence="10" type="primary">ERV25</name>
    <name evidence="10" type="ORF">LTR84_007588</name>
</gene>
<evidence type="ECO:0000259" key="9">
    <source>
        <dbReference type="PROSITE" id="PS50866"/>
    </source>
</evidence>
<dbReference type="RefSeq" id="XP_064710144.1">
    <property type="nucleotide sequence ID" value="XM_064851141.1"/>
</dbReference>
<sequence>MRSFLNFAAVLLLLPFSDALKFDLVAQAGHSSKNERCVRNFVNRDTLVVITAIVSGHRGDGQMVNMHIKDTVGNDFGRPKDVAGEQRTAFTTLADSPIDVCFENTLTGRSNTPNPTRHVELDIDIGADARDWSSIQASEKLKPVETELRRIEETVNEIVQELEYLRTREQKLRDTNESTNERVKWFAFGTMGRSI</sequence>
<feature type="chain" id="PRO_5043597521" evidence="8">
    <location>
        <begin position="20"/>
        <end position="195"/>
    </location>
</feature>
<feature type="domain" description="GOLD" evidence="9">
    <location>
        <begin position="35"/>
        <end position="125"/>
    </location>
</feature>
<reference evidence="10 11" key="1">
    <citation type="submission" date="2023-08" db="EMBL/GenBank/DDBJ databases">
        <title>Black Yeasts Isolated from many extreme environments.</title>
        <authorList>
            <person name="Coleine C."/>
            <person name="Stajich J.E."/>
            <person name="Selbmann L."/>
        </authorList>
    </citation>
    <scope>NUCLEOTIDE SEQUENCE [LARGE SCALE GENOMIC DNA]</scope>
    <source>
        <strain evidence="10 11">CCFEE 5792</strain>
    </source>
</reference>
<dbReference type="SMART" id="SM01190">
    <property type="entry name" value="EMP24_GP25L"/>
    <property type="match status" value="1"/>
</dbReference>
<evidence type="ECO:0000256" key="4">
    <source>
        <dbReference type="ARBA" id="ARBA00022729"/>
    </source>
</evidence>
<dbReference type="AlphaFoldDB" id="A0AAV9NP93"/>
<feature type="signal peptide" evidence="8">
    <location>
        <begin position="1"/>
        <end position="19"/>
    </location>
</feature>
<keyword evidence="3 7" id="KW-0812">Transmembrane</keyword>
<evidence type="ECO:0000256" key="5">
    <source>
        <dbReference type="ARBA" id="ARBA00022989"/>
    </source>
</evidence>
<keyword evidence="11" id="KW-1185">Reference proteome</keyword>
<accession>A0AAV9NP93</accession>
<dbReference type="Pfam" id="PF01105">
    <property type="entry name" value="EMP24_GP25L"/>
    <property type="match status" value="1"/>
</dbReference>
<organism evidence="10 11">
    <name type="scientific">Exophiala bonariae</name>
    <dbReference type="NCBI Taxonomy" id="1690606"/>
    <lineage>
        <taxon>Eukaryota</taxon>
        <taxon>Fungi</taxon>
        <taxon>Dikarya</taxon>
        <taxon>Ascomycota</taxon>
        <taxon>Pezizomycotina</taxon>
        <taxon>Eurotiomycetes</taxon>
        <taxon>Chaetothyriomycetidae</taxon>
        <taxon>Chaetothyriales</taxon>
        <taxon>Herpotrichiellaceae</taxon>
        <taxon>Exophiala</taxon>
    </lineage>
</organism>
<evidence type="ECO:0000256" key="2">
    <source>
        <dbReference type="ARBA" id="ARBA00007104"/>
    </source>
</evidence>
<dbReference type="InterPro" id="IPR015720">
    <property type="entry name" value="Emp24-like"/>
</dbReference>
<dbReference type="PROSITE" id="PS50866">
    <property type="entry name" value="GOLD"/>
    <property type="match status" value="1"/>
</dbReference>
<evidence type="ECO:0000256" key="1">
    <source>
        <dbReference type="ARBA" id="ARBA00004479"/>
    </source>
</evidence>
<dbReference type="InterPro" id="IPR009038">
    <property type="entry name" value="GOLD_dom"/>
</dbReference>
<comment type="similarity">
    <text evidence="2 7">Belongs to the EMP24/GP25L family.</text>
</comment>
<evidence type="ECO:0000313" key="11">
    <source>
        <dbReference type="Proteomes" id="UP001358417"/>
    </source>
</evidence>
<dbReference type="Proteomes" id="UP001358417">
    <property type="component" value="Unassembled WGS sequence"/>
</dbReference>
<dbReference type="PANTHER" id="PTHR22811">
    <property type="entry name" value="TRANSMEMBRANE EMP24 DOMAIN-CONTAINING PROTEIN"/>
    <property type="match status" value="1"/>
</dbReference>
<keyword evidence="6" id="KW-0472">Membrane</keyword>
<evidence type="ECO:0000256" key="6">
    <source>
        <dbReference type="ARBA" id="ARBA00023136"/>
    </source>
</evidence>
<comment type="subcellular location">
    <subcellularLocation>
        <location evidence="1 7">Membrane</location>
        <topology evidence="1 7">Single-pass type I membrane protein</topology>
    </subcellularLocation>
</comment>
<dbReference type="EMBL" id="JAVRRD010000003">
    <property type="protein sequence ID" value="KAK5061047.1"/>
    <property type="molecule type" value="Genomic_DNA"/>
</dbReference>
<evidence type="ECO:0000313" key="10">
    <source>
        <dbReference type="EMBL" id="KAK5061047.1"/>
    </source>
</evidence>
<evidence type="ECO:0000256" key="8">
    <source>
        <dbReference type="SAM" id="SignalP"/>
    </source>
</evidence>
<dbReference type="GO" id="GO:0016020">
    <property type="term" value="C:membrane"/>
    <property type="evidence" value="ECO:0007669"/>
    <property type="project" value="UniProtKB-SubCell"/>
</dbReference>
<evidence type="ECO:0000256" key="3">
    <source>
        <dbReference type="ARBA" id="ARBA00022692"/>
    </source>
</evidence>